<evidence type="ECO:0000313" key="1">
    <source>
        <dbReference type="EMBL" id="GAA4421893.1"/>
    </source>
</evidence>
<accession>A0ABP8L3B1</accession>
<organism evidence="1 2">
    <name type="scientific">Georgenia halophila</name>
    <dbReference type="NCBI Taxonomy" id="620889"/>
    <lineage>
        <taxon>Bacteria</taxon>
        <taxon>Bacillati</taxon>
        <taxon>Actinomycetota</taxon>
        <taxon>Actinomycetes</taxon>
        <taxon>Micrococcales</taxon>
        <taxon>Bogoriellaceae</taxon>
        <taxon>Georgenia</taxon>
    </lineage>
</organism>
<keyword evidence="2" id="KW-1185">Reference proteome</keyword>
<dbReference type="Proteomes" id="UP001500622">
    <property type="component" value="Unassembled WGS sequence"/>
</dbReference>
<evidence type="ECO:0000313" key="2">
    <source>
        <dbReference type="Proteomes" id="UP001500622"/>
    </source>
</evidence>
<proteinExistence type="predicted"/>
<comment type="caution">
    <text evidence="1">The sequence shown here is derived from an EMBL/GenBank/DDBJ whole genome shotgun (WGS) entry which is preliminary data.</text>
</comment>
<reference evidence="2" key="1">
    <citation type="journal article" date="2019" name="Int. J. Syst. Evol. Microbiol.">
        <title>The Global Catalogue of Microorganisms (GCM) 10K type strain sequencing project: providing services to taxonomists for standard genome sequencing and annotation.</title>
        <authorList>
            <consortium name="The Broad Institute Genomics Platform"/>
            <consortium name="The Broad Institute Genome Sequencing Center for Infectious Disease"/>
            <person name="Wu L."/>
            <person name="Ma J."/>
        </authorList>
    </citation>
    <scope>NUCLEOTIDE SEQUENCE [LARGE SCALE GENOMIC DNA]</scope>
    <source>
        <strain evidence="2">JCM 17810</strain>
    </source>
</reference>
<sequence>MGIFVNDTARNTLSKWTSTAIRDGYATGAYLSPFTSPLLGNGYKRSALDTSKLIREAGGEFWFDPMTYALDMPRAGDFRYYDAWGLWDKERGRGDLSTREAMRAHVDRVYEIQTSLSSPLLAPTKLVSNPDSMASQRALELSQEAVSADSSTWLTVAGDPQFWSSGAELDAHIGALDQLEPAGWLLVVTRQDNSMPPTSTPEEVAGLMRTTFALSQDKPVRVAFGDLAALPAVAAGAEAIGTGWDMRQRICAYQDFEEREDTSENDGGGWYQRPTLRGLLGGLTQKQHGVLASERQSLASRLTPGTIGSKPEHAFRHHATVLTSLVTELNLLSGEDRVKVLRKHYVDAASEWPEVAQVTGVKIGRKRWIRPFLEGLDQFAASEGWR</sequence>
<gene>
    <name evidence="1" type="ORF">GCM10023169_15420</name>
</gene>
<dbReference type="EMBL" id="BAABGN010000006">
    <property type="protein sequence ID" value="GAA4421893.1"/>
    <property type="molecule type" value="Genomic_DNA"/>
</dbReference>
<protein>
    <submittedName>
        <fullName evidence="1">Uncharacterized protein</fullName>
    </submittedName>
</protein>
<name>A0ABP8L3B1_9MICO</name>